<evidence type="ECO:0000313" key="3">
    <source>
        <dbReference type="EMBL" id="CAG9811630.1"/>
    </source>
</evidence>
<reference evidence="3" key="2">
    <citation type="submission" date="2022-10" db="EMBL/GenBank/DDBJ databases">
        <authorList>
            <consortium name="ENA_rothamsted_submissions"/>
            <consortium name="culmorum"/>
            <person name="King R."/>
        </authorList>
    </citation>
    <scope>NUCLEOTIDE SEQUENCE</scope>
</reference>
<gene>
    <name evidence="3" type="ORF">CHIRRI_LOCUS14437</name>
</gene>
<sequence>MVEQLEMETGRISRLVKNKITWIVVVSIIAAFTLGYFLGRNCEDRNEPPRYYPPPMPQYPGART</sequence>
<keyword evidence="2" id="KW-1133">Transmembrane helix</keyword>
<dbReference type="Proteomes" id="UP001153620">
    <property type="component" value="Chromosome 4"/>
</dbReference>
<evidence type="ECO:0000313" key="4">
    <source>
        <dbReference type="Proteomes" id="UP001153620"/>
    </source>
</evidence>
<feature type="transmembrane region" description="Helical" evidence="2">
    <location>
        <begin position="20"/>
        <end position="39"/>
    </location>
</feature>
<proteinExistence type="predicted"/>
<accession>A0A9N9WW78</accession>
<feature type="region of interest" description="Disordered" evidence="1">
    <location>
        <begin position="44"/>
        <end position="64"/>
    </location>
</feature>
<dbReference type="EMBL" id="OU895880">
    <property type="protein sequence ID" value="CAG9811630.1"/>
    <property type="molecule type" value="Genomic_DNA"/>
</dbReference>
<dbReference type="AlphaFoldDB" id="A0A9N9WW78"/>
<keyword evidence="2" id="KW-0472">Membrane</keyword>
<name>A0A9N9WW78_9DIPT</name>
<keyword evidence="2" id="KW-0812">Transmembrane</keyword>
<protein>
    <submittedName>
        <fullName evidence="3">Uncharacterized protein</fullName>
    </submittedName>
</protein>
<reference evidence="3" key="1">
    <citation type="submission" date="2022-01" db="EMBL/GenBank/DDBJ databases">
        <authorList>
            <person name="King R."/>
        </authorList>
    </citation>
    <scope>NUCLEOTIDE SEQUENCE</scope>
</reference>
<evidence type="ECO:0000256" key="1">
    <source>
        <dbReference type="SAM" id="MobiDB-lite"/>
    </source>
</evidence>
<keyword evidence="4" id="KW-1185">Reference proteome</keyword>
<organism evidence="3 4">
    <name type="scientific">Chironomus riparius</name>
    <dbReference type="NCBI Taxonomy" id="315576"/>
    <lineage>
        <taxon>Eukaryota</taxon>
        <taxon>Metazoa</taxon>
        <taxon>Ecdysozoa</taxon>
        <taxon>Arthropoda</taxon>
        <taxon>Hexapoda</taxon>
        <taxon>Insecta</taxon>
        <taxon>Pterygota</taxon>
        <taxon>Neoptera</taxon>
        <taxon>Endopterygota</taxon>
        <taxon>Diptera</taxon>
        <taxon>Nematocera</taxon>
        <taxon>Chironomoidea</taxon>
        <taxon>Chironomidae</taxon>
        <taxon>Chironominae</taxon>
        <taxon>Chironomus</taxon>
    </lineage>
</organism>
<evidence type="ECO:0000256" key="2">
    <source>
        <dbReference type="SAM" id="Phobius"/>
    </source>
</evidence>